<comment type="function">
    <text evidence="9">Ligand for members of the frizzled family of seven transmembrane receptors.</text>
</comment>
<feature type="transmembrane region" description="Helical" evidence="10">
    <location>
        <begin position="6"/>
        <end position="27"/>
    </location>
</feature>
<evidence type="ECO:0000313" key="11">
    <source>
        <dbReference type="EMBL" id="CAL8096477.1"/>
    </source>
</evidence>
<keyword evidence="3 9" id="KW-0217">Developmental protein</keyword>
<evidence type="ECO:0000256" key="6">
    <source>
        <dbReference type="ARBA" id="ARBA00022687"/>
    </source>
</evidence>
<keyword evidence="6 9" id="KW-0879">Wnt signaling pathway</keyword>
<comment type="caution">
    <text evidence="11">The sequence shown here is derived from an EMBL/GenBank/DDBJ whole genome shotgun (WGS) entry which is preliminary data.</text>
</comment>
<sequence>MAVTPTVSVLIVVIGFTLMILVGSMVPQSSARIPRGRGRGSKWWGIAKVGEPNNLIVNTIRGGANIGNNYLEPAVQAVLRKKQQRLVRENRGVLEAIAKGANEAIVECKHQFKNRRWNCPTKSFWRGKNLFGKIVEKGCRESSFIYAMTSAAVTHSVVRACSEGSIESCTCDYRLHNKYTRVMTPEQNWKWGSCSDNIEFGYKFSRDFVDAGEKAREMRGTMNLHNNEAGRIHVQSLMKRQCKCHGMSGSCTMQTCWMRLPHLREVGNSIKDKFDGASRVQISNAGILRDVGRGGRGRYKFQLKPYNPDHKPPTKKDLVFYEDSPNFCERDPRYGVSGTYGRACNVSSMGVDGCDLMCCGRGYTISVKQVVERCKCTFQWCCQVECKNCTVTRTFYTCK</sequence>
<dbReference type="CDD" id="cd19333">
    <property type="entry name" value="Wnt_Wnt1"/>
    <property type="match status" value="1"/>
</dbReference>
<reference evidence="11 12" key="1">
    <citation type="submission" date="2024-08" db="EMBL/GenBank/DDBJ databases">
        <authorList>
            <person name="Cucini C."/>
            <person name="Frati F."/>
        </authorList>
    </citation>
    <scope>NUCLEOTIDE SEQUENCE [LARGE SCALE GENOMIC DNA]</scope>
</reference>
<dbReference type="InterPro" id="IPR018161">
    <property type="entry name" value="Wnt_CS"/>
</dbReference>
<accession>A0ABP1QCZ3</accession>
<evidence type="ECO:0000256" key="7">
    <source>
        <dbReference type="ARBA" id="ARBA00023157"/>
    </source>
</evidence>
<keyword evidence="10" id="KW-1133">Transmembrane helix</keyword>
<keyword evidence="7" id="KW-1015">Disulfide bond</keyword>
<dbReference type="EMBL" id="CAXLJM020000028">
    <property type="protein sequence ID" value="CAL8096477.1"/>
    <property type="molecule type" value="Genomic_DNA"/>
</dbReference>
<dbReference type="InterPro" id="IPR005817">
    <property type="entry name" value="Wnt"/>
</dbReference>
<evidence type="ECO:0000256" key="10">
    <source>
        <dbReference type="SAM" id="Phobius"/>
    </source>
</evidence>
<protein>
    <recommendedName>
        <fullName evidence="9">Protein Wnt</fullName>
    </recommendedName>
</protein>
<keyword evidence="4" id="KW-0964">Secreted</keyword>
<keyword evidence="5" id="KW-0272">Extracellular matrix</keyword>
<evidence type="ECO:0000256" key="1">
    <source>
        <dbReference type="ARBA" id="ARBA00004498"/>
    </source>
</evidence>
<dbReference type="Gene3D" id="3.30.2460.20">
    <property type="match status" value="1"/>
</dbReference>
<name>A0ABP1QCZ3_9HEXA</name>
<dbReference type="PROSITE" id="PS00246">
    <property type="entry name" value="WNT1"/>
    <property type="match status" value="1"/>
</dbReference>
<dbReference type="InterPro" id="IPR043158">
    <property type="entry name" value="Wnt_C"/>
</dbReference>
<comment type="similarity">
    <text evidence="2 9">Belongs to the Wnt family.</text>
</comment>
<evidence type="ECO:0000256" key="4">
    <source>
        <dbReference type="ARBA" id="ARBA00022525"/>
    </source>
</evidence>
<proteinExistence type="inferred from homology"/>
<comment type="subcellular location">
    <subcellularLocation>
        <location evidence="1 9">Secreted</location>
        <location evidence="1 9">Extracellular space</location>
        <location evidence="1 9">Extracellular matrix</location>
    </subcellularLocation>
</comment>
<organism evidence="11 12">
    <name type="scientific">Orchesella dallaii</name>
    <dbReference type="NCBI Taxonomy" id="48710"/>
    <lineage>
        <taxon>Eukaryota</taxon>
        <taxon>Metazoa</taxon>
        <taxon>Ecdysozoa</taxon>
        <taxon>Arthropoda</taxon>
        <taxon>Hexapoda</taxon>
        <taxon>Collembola</taxon>
        <taxon>Entomobryomorpha</taxon>
        <taxon>Entomobryoidea</taxon>
        <taxon>Orchesellidae</taxon>
        <taxon>Orchesellinae</taxon>
        <taxon>Orchesella</taxon>
    </lineage>
</organism>
<keyword evidence="10" id="KW-0472">Membrane</keyword>
<evidence type="ECO:0000256" key="5">
    <source>
        <dbReference type="ARBA" id="ARBA00022530"/>
    </source>
</evidence>
<evidence type="ECO:0000313" key="12">
    <source>
        <dbReference type="Proteomes" id="UP001642540"/>
    </source>
</evidence>
<keyword evidence="8" id="KW-0449">Lipoprotein</keyword>
<dbReference type="Proteomes" id="UP001642540">
    <property type="component" value="Unassembled WGS sequence"/>
</dbReference>
<dbReference type="PRINTS" id="PR01349">
    <property type="entry name" value="WNTPROTEIN"/>
</dbReference>
<dbReference type="PANTHER" id="PTHR12027">
    <property type="entry name" value="WNT RELATED"/>
    <property type="match status" value="1"/>
</dbReference>
<dbReference type="Pfam" id="PF00110">
    <property type="entry name" value="wnt"/>
    <property type="match status" value="1"/>
</dbReference>
<keyword evidence="12" id="KW-1185">Reference proteome</keyword>
<evidence type="ECO:0000256" key="2">
    <source>
        <dbReference type="ARBA" id="ARBA00005683"/>
    </source>
</evidence>
<dbReference type="SMART" id="SM00097">
    <property type="entry name" value="WNT1"/>
    <property type="match status" value="1"/>
</dbReference>
<evidence type="ECO:0000256" key="8">
    <source>
        <dbReference type="ARBA" id="ARBA00023288"/>
    </source>
</evidence>
<gene>
    <name evidence="11" type="ORF">ODALV1_LOCUS9369</name>
</gene>
<keyword evidence="10" id="KW-0812">Transmembrane</keyword>
<dbReference type="PANTHER" id="PTHR12027:SF91">
    <property type="entry name" value="PROTO-ONCOGENE WNT-1"/>
    <property type="match status" value="1"/>
</dbReference>
<evidence type="ECO:0000256" key="3">
    <source>
        <dbReference type="ARBA" id="ARBA00022473"/>
    </source>
</evidence>
<evidence type="ECO:0000256" key="9">
    <source>
        <dbReference type="RuleBase" id="RU003500"/>
    </source>
</evidence>